<protein>
    <submittedName>
        <fullName evidence="1">Uncharacterized protein</fullName>
    </submittedName>
</protein>
<dbReference type="EMBL" id="GBXM01022644">
    <property type="protein sequence ID" value="JAH85933.1"/>
    <property type="molecule type" value="Transcribed_RNA"/>
</dbReference>
<accession>A0A0E9W8W8</accession>
<evidence type="ECO:0000313" key="1">
    <source>
        <dbReference type="EMBL" id="JAH85933.1"/>
    </source>
</evidence>
<reference evidence="1" key="1">
    <citation type="submission" date="2014-11" db="EMBL/GenBank/DDBJ databases">
        <authorList>
            <person name="Amaro Gonzalez C."/>
        </authorList>
    </citation>
    <scope>NUCLEOTIDE SEQUENCE</scope>
</reference>
<proteinExistence type="predicted"/>
<name>A0A0E9W8W8_ANGAN</name>
<dbReference type="AlphaFoldDB" id="A0A0E9W8W8"/>
<organism evidence="1">
    <name type="scientific">Anguilla anguilla</name>
    <name type="common">European freshwater eel</name>
    <name type="synonym">Muraena anguilla</name>
    <dbReference type="NCBI Taxonomy" id="7936"/>
    <lineage>
        <taxon>Eukaryota</taxon>
        <taxon>Metazoa</taxon>
        <taxon>Chordata</taxon>
        <taxon>Craniata</taxon>
        <taxon>Vertebrata</taxon>
        <taxon>Euteleostomi</taxon>
        <taxon>Actinopterygii</taxon>
        <taxon>Neopterygii</taxon>
        <taxon>Teleostei</taxon>
        <taxon>Anguilliformes</taxon>
        <taxon>Anguillidae</taxon>
        <taxon>Anguilla</taxon>
    </lineage>
</organism>
<sequence>MRAKRWKTLTYGLFPPTAQDERSCITDAFEITIAYLSQAFNTFIYSIGFNSILFV</sequence>
<reference evidence="1" key="2">
    <citation type="journal article" date="2015" name="Fish Shellfish Immunol.">
        <title>Early steps in the European eel (Anguilla anguilla)-Vibrio vulnificus interaction in the gills: Role of the RtxA13 toxin.</title>
        <authorList>
            <person name="Callol A."/>
            <person name="Pajuelo D."/>
            <person name="Ebbesson L."/>
            <person name="Teles M."/>
            <person name="MacKenzie S."/>
            <person name="Amaro C."/>
        </authorList>
    </citation>
    <scope>NUCLEOTIDE SEQUENCE</scope>
</reference>